<dbReference type="EMBL" id="MU090935">
    <property type="protein sequence ID" value="KAF7847334.1"/>
    <property type="molecule type" value="Genomic_DNA"/>
</dbReference>
<evidence type="ECO:0000313" key="2">
    <source>
        <dbReference type="Proteomes" id="UP000806378"/>
    </source>
</evidence>
<dbReference type="InterPro" id="IPR050796">
    <property type="entry name" value="SCF_F-box_component"/>
</dbReference>
<proteinExistence type="predicted"/>
<keyword evidence="2" id="KW-1185">Reference proteome</keyword>
<dbReference type="AlphaFoldDB" id="A0A8T0CJE2"/>
<dbReference type="PANTHER" id="PTHR31672">
    <property type="entry name" value="BNACNNG10540D PROTEIN"/>
    <property type="match status" value="1"/>
</dbReference>
<reference evidence="1" key="1">
    <citation type="submission" date="2020-05" db="EMBL/GenBank/DDBJ databases">
        <title>WGS assembly of Corymbia citriodora subspecies variegata.</title>
        <authorList>
            <person name="Barry K."/>
            <person name="Hundley H."/>
            <person name="Shu S."/>
            <person name="Jenkins J."/>
            <person name="Grimwood J."/>
            <person name="Baten A."/>
        </authorList>
    </citation>
    <scope>NUCLEOTIDE SEQUENCE</scope>
    <source>
        <strain evidence="1">CV2-018</strain>
    </source>
</reference>
<evidence type="ECO:0000313" key="1">
    <source>
        <dbReference type="EMBL" id="KAF7847334.1"/>
    </source>
</evidence>
<organism evidence="1 2">
    <name type="scientific">Corymbia citriodora subsp. variegata</name>
    <dbReference type="NCBI Taxonomy" id="360336"/>
    <lineage>
        <taxon>Eukaryota</taxon>
        <taxon>Viridiplantae</taxon>
        <taxon>Streptophyta</taxon>
        <taxon>Embryophyta</taxon>
        <taxon>Tracheophyta</taxon>
        <taxon>Spermatophyta</taxon>
        <taxon>Magnoliopsida</taxon>
        <taxon>eudicotyledons</taxon>
        <taxon>Gunneridae</taxon>
        <taxon>Pentapetalae</taxon>
        <taxon>rosids</taxon>
        <taxon>malvids</taxon>
        <taxon>Myrtales</taxon>
        <taxon>Myrtaceae</taxon>
        <taxon>Myrtoideae</taxon>
        <taxon>Eucalypteae</taxon>
        <taxon>Corymbia</taxon>
    </lineage>
</organism>
<sequence>MDSSSLSAAKSSGSLILPRSESLSLDKPATVSLKLATRLIASSCCRWMMGEFDVVGSCNGLLCLADLLFREPLSMYNPFTGDYRELPRLRQYADQTVVYGFGFHPATQEYKVTKIASYPNPSRAGAGAGAGAR</sequence>
<comment type="caution">
    <text evidence="1">The sequence shown here is derived from an EMBL/GenBank/DDBJ whole genome shotgun (WGS) entry which is preliminary data.</text>
</comment>
<dbReference type="Gramene" id="rna-gnl|WGS:JABURB|Cocit.L3076.1">
    <property type="protein sequence ID" value="cds-KAF7847334.1"/>
    <property type="gene ID" value="gene-BT93_L3076"/>
</dbReference>
<dbReference type="Proteomes" id="UP000806378">
    <property type="component" value="Unassembled WGS sequence"/>
</dbReference>
<dbReference type="PANTHER" id="PTHR31672:SF13">
    <property type="entry name" value="F-BOX PROTEIN CPR30-LIKE"/>
    <property type="match status" value="1"/>
</dbReference>
<name>A0A8T0CJE2_CORYI</name>
<protein>
    <submittedName>
        <fullName evidence="1">Uncharacterized protein</fullName>
    </submittedName>
</protein>
<dbReference type="OrthoDB" id="1894463at2759"/>
<accession>A0A8T0CJE2</accession>
<gene>
    <name evidence="1" type="ORF">BT93_L3076</name>
</gene>